<feature type="region of interest" description="Disordered" evidence="1">
    <location>
        <begin position="466"/>
        <end position="487"/>
    </location>
</feature>
<feature type="region of interest" description="Disordered" evidence="1">
    <location>
        <begin position="241"/>
        <end position="289"/>
    </location>
</feature>
<feature type="compositionally biased region" description="Polar residues" evidence="1">
    <location>
        <begin position="467"/>
        <end position="476"/>
    </location>
</feature>
<feature type="region of interest" description="Disordered" evidence="1">
    <location>
        <begin position="106"/>
        <end position="138"/>
    </location>
</feature>
<comment type="caution">
    <text evidence="2">The sequence shown here is derived from an EMBL/GenBank/DDBJ whole genome shotgun (WGS) entry which is preliminary data.</text>
</comment>
<organism evidence="2 3">
    <name type="scientific">Paratrimastix pyriformis</name>
    <dbReference type="NCBI Taxonomy" id="342808"/>
    <lineage>
        <taxon>Eukaryota</taxon>
        <taxon>Metamonada</taxon>
        <taxon>Preaxostyla</taxon>
        <taxon>Paratrimastigidae</taxon>
        <taxon>Paratrimastix</taxon>
    </lineage>
</organism>
<reference evidence="2" key="1">
    <citation type="journal article" date="2022" name="bioRxiv">
        <title>Genomics of Preaxostyla Flagellates Illuminates Evolutionary Transitions and the Path Towards Mitochondrial Loss.</title>
        <authorList>
            <person name="Novak L.V.F."/>
            <person name="Treitli S.C."/>
            <person name="Pyrih J."/>
            <person name="Halakuc P."/>
            <person name="Pipaliya S.V."/>
            <person name="Vacek V."/>
            <person name="Brzon O."/>
            <person name="Soukal P."/>
            <person name="Eme L."/>
            <person name="Dacks J.B."/>
            <person name="Karnkowska A."/>
            <person name="Elias M."/>
            <person name="Hampl V."/>
        </authorList>
    </citation>
    <scope>NUCLEOTIDE SEQUENCE</scope>
    <source>
        <strain evidence="2">RCP-MX</strain>
    </source>
</reference>
<name>A0ABQ8UUA4_9EUKA</name>
<feature type="compositionally biased region" description="Basic and acidic residues" evidence="1">
    <location>
        <begin position="206"/>
        <end position="218"/>
    </location>
</feature>
<keyword evidence="3" id="KW-1185">Reference proteome</keyword>
<accession>A0ABQ8UUA4</accession>
<evidence type="ECO:0000256" key="1">
    <source>
        <dbReference type="SAM" id="MobiDB-lite"/>
    </source>
</evidence>
<dbReference type="Proteomes" id="UP001141327">
    <property type="component" value="Unassembled WGS sequence"/>
</dbReference>
<feature type="compositionally biased region" description="Polar residues" evidence="1">
    <location>
        <begin position="152"/>
        <end position="163"/>
    </location>
</feature>
<protein>
    <submittedName>
        <fullName evidence="2">Uncharacterized protein</fullName>
    </submittedName>
</protein>
<feature type="region of interest" description="Disordered" evidence="1">
    <location>
        <begin position="189"/>
        <end position="218"/>
    </location>
</feature>
<feature type="region of interest" description="Disordered" evidence="1">
    <location>
        <begin position="1024"/>
        <end position="1101"/>
    </location>
</feature>
<feature type="region of interest" description="Disordered" evidence="1">
    <location>
        <begin position="144"/>
        <end position="163"/>
    </location>
</feature>
<gene>
    <name evidence="2" type="ORF">PAPYR_716</name>
</gene>
<feature type="compositionally biased region" description="Basic residues" evidence="1">
    <location>
        <begin position="1055"/>
        <end position="1076"/>
    </location>
</feature>
<proteinExistence type="predicted"/>
<evidence type="ECO:0000313" key="3">
    <source>
        <dbReference type="Proteomes" id="UP001141327"/>
    </source>
</evidence>
<evidence type="ECO:0000313" key="2">
    <source>
        <dbReference type="EMBL" id="KAJ4462704.1"/>
    </source>
</evidence>
<sequence length="1101" mass="122035">MSIQEGPPELHCPTWTSHTNNFSKDENVLALLLRLEFEKPFASRPVEDYSRICNVARSIFGLMIVPGQLQMAVMRHGPLWRRHDAGLPKNVDEKITSLAKKALTACEDGHPSSMNSTTTPVEGTLENPTTFKNDSTRDPTTAIAEDIEEDSTSAFRNDSTRDSTTAIAEDIEEDIEEDSIPVEASTLVAVPDEPLGLPPHHRRQRPKTDGERQQAHRDRIAERYREARKIFDKLKILHAGAGNAEGSRPSSRVKWPRRGVRQGSTSIGSRDDEAGDPTAASHAFRVPDEVPRRVRQHIIRAGARSQEGTERAILRWVGRPGVSLRTLNDNRLALELEGEPKSGQRRSRRVLWGKVTVPRDVTDKSMIDDLRLDIGEAFVCGPPLASDQNPRVRQYQGRLRILNVRQQLASMLQQTFAEPPYCSTTIPPGAHHIAHPPVCFGQLQPSEEPAKTIAPTTEQKTAPIPNAQRTTSNLSNRPGIPEAQDKKMAPNQTWWDWMLKNNPTWARQSPVADLSGGNDLHLAFMLQTDGSPMGHDNVEAVLVVARLLQDDEVMITKQHHLVPLVFGFIPETRQVTGEVFAILGQRICDAIREPFPIALPSGRNVRVFLHLVAQGGDGKAAQILSGCAMGTDPRRDPWAPLRLDCPEHRGLFDWDHAMQLALYYPRTVASAWADIALEAPSTVACPPLLRAPSPQHQGRCPRNRSRCTDVIPTLHIIRGFSFQLWTLMASRLGSLPNGKMRIDTLNTRLAEQLNIKAWNHKTPSHSCRVWRIVWALGEVLFAPPVLNSQGPGSDTAQTIKRMVQAMGEYCAAMYGGGGSAYRRDAKGLLRLAVNSYTLLKGLVDLGGPVGLYGAGVWPHSVVLFFLFEPRNVATEELESTWRWVRSMYRTAGTLDRTAELCRKLQLTGPFVRRAVGNSANRTRDRISRAWGDHHYQSIEMAAAGPLDEALKTLGFDLGCVRVPISGAKVRYLCGDQDPPLDSPCPLTVRQATLLLRERGLQELTRVPEKFNPGEPRALADRIVTRAQTKNKTRPKRFKEPTLTDAPKAGGSKHTAAAKKPKKRPRAAAKVNVRKKGRTDAEADSDGPAPFEKAAAAREYAP</sequence>
<feature type="compositionally biased region" description="Polar residues" evidence="1">
    <location>
        <begin position="112"/>
        <end position="133"/>
    </location>
</feature>
<dbReference type="EMBL" id="JAPMOS010000002">
    <property type="protein sequence ID" value="KAJ4462704.1"/>
    <property type="molecule type" value="Genomic_DNA"/>
</dbReference>